<dbReference type="Gene3D" id="3.40.1080.10">
    <property type="entry name" value="Glutaconate Coenzyme A-transferase"/>
    <property type="match status" value="1"/>
</dbReference>
<comment type="caution">
    <text evidence="2">The sequence shown here is derived from an EMBL/GenBank/DDBJ whole genome shotgun (WGS) entry which is preliminary data.</text>
</comment>
<evidence type="ECO:0000256" key="1">
    <source>
        <dbReference type="ARBA" id="ARBA00022679"/>
    </source>
</evidence>
<protein>
    <submittedName>
        <fullName evidence="2">3-oxoacid CoA-transferase subunit A</fullName>
    </submittedName>
</protein>
<name>A0ABY0NV94_9HYPH</name>
<dbReference type="EMBL" id="FNBZ01000003">
    <property type="protein sequence ID" value="SDG12599.1"/>
    <property type="molecule type" value="Genomic_DNA"/>
</dbReference>
<evidence type="ECO:0000313" key="2">
    <source>
        <dbReference type="EMBL" id="SDG12599.1"/>
    </source>
</evidence>
<dbReference type="InterPro" id="IPR037171">
    <property type="entry name" value="NagB/RpiA_transferase-like"/>
</dbReference>
<dbReference type="PANTHER" id="PTHR13707">
    <property type="entry name" value="KETOACID-COENZYME A TRANSFERASE"/>
    <property type="match status" value="1"/>
</dbReference>
<sequence length="64" mass="6610">MTHKIYDGPGAALEGLLFDGMTIMSGGFGLSGNPESLIPQIRDSGVKNITVISNNAGADGFGLW</sequence>
<keyword evidence="3" id="KW-1185">Reference proteome</keyword>
<feature type="non-terminal residue" evidence="2">
    <location>
        <position position="64"/>
    </location>
</feature>
<evidence type="ECO:0000313" key="3">
    <source>
        <dbReference type="Proteomes" id="UP000199468"/>
    </source>
</evidence>
<gene>
    <name evidence="2" type="ORF">SAMN05421844_1031</name>
</gene>
<dbReference type="PANTHER" id="PTHR13707:SF60">
    <property type="entry name" value="ACETATE COA-TRANSFERASE SUBUNIT ALPHA"/>
    <property type="match status" value="1"/>
</dbReference>
<proteinExistence type="predicted"/>
<keyword evidence="1" id="KW-0808">Transferase</keyword>
<accession>A0ABY0NV94</accession>
<dbReference type="InterPro" id="IPR004165">
    <property type="entry name" value="CoA_trans_fam_I"/>
</dbReference>
<organism evidence="2 3">
    <name type="scientific">Bosea robiniae</name>
    <dbReference type="NCBI Taxonomy" id="1036780"/>
    <lineage>
        <taxon>Bacteria</taxon>
        <taxon>Pseudomonadati</taxon>
        <taxon>Pseudomonadota</taxon>
        <taxon>Alphaproteobacteria</taxon>
        <taxon>Hyphomicrobiales</taxon>
        <taxon>Boseaceae</taxon>
        <taxon>Bosea</taxon>
    </lineage>
</organism>
<reference evidence="2 3" key="1">
    <citation type="submission" date="2016-10" db="EMBL/GenBank/DDBJ databases">
        <authorList>
            <person name="Varghese N."/>
            <person name="Submissions S."/>
        </authorList>
    </citation>
    <scope>NUCLEOTIDE SEQUENCE [LARGE SCALE GENOMIC DNA]</scope>
    <source>
        <strain evidence="2 3">DSM 26672</strain>
    </source>
</reference>
<dbReference type="Pfam" id="PF01144">
    <property type="entry name" value="CoA_trans"/>
    <property type="match status" value="1"/>
</dbReference>
<dbReference type="SUPFAM" id="SSF100950">
    <property type="entry name" value="NagB/RpiA/CoA transferase-like"/>
    <property type="match status" value="1"/>
</dbReference>
<dbReference type="RefSeq" id="WP_280140797.1">
    <property type="nucleotide sequence ID" value="NZ_FNBZ01000003.1"/>
</dbReference>
<dbReference type="Proteomes" id="UP000199468">
    <property type="component" value="Unassembled WGS sequence"/>
</dbReference>